<dbReference type="Gene3D" id="1.25.10.10">
    <property type="entry name" value="Leucine-rich Repeat Variant"/>
    <property type="match status" value="1"/>
</dbReference>
<sequence length="407" mass="44846">MPLFRSRPQTNTIDGILEIISMGACDDKALDQLEGLVARMGDDDVKSLADALMTNLVKYPDNIAVLTGTIKALEVLPFLPQAKNEFIITLLLSLMKAPVNKKDLLHRKDLKVEVIRFLLYFVNQDDHYATLMMAELIGALDDTHAGISTNVFHVLQKLAVEKPQYFERYSAALIKQLGSINKSTRAESAKLIGIIATSHPEYVTRAMPFLQSLASFYPDAHVKRNANEAYQIIWRHVKKEQDAEAARNAVNVDKNIADVVKLQPVQSRATEAQFTDEELKEIIELTRNEFKNDAGAILDSLGVGHLAVKGTPKPAAQEPVRAKKHDAAPAAPRQSIATAIRREAKEPARPQPKLPLRAQPKEISKPMPPRVTGPKCPKCGGNTWAAGQLCDGCAGAEFDRKAVHSDN</sequence>
<proteinExistence type="predicted"/>
<accession>D1Z0Z9</accession>
<feature type="region of interest" description="Disordered" evidence="1">
    <location>
        <begin position="312"/>
        <end position="372"/>
    </location>
</feature>
<evidence type="ECO:0008006" key="4">
    <source>
        <dbReference type="Google" id="ProtNLM"/>
    </source>
</evidence>
<reference evidence="3" key="3">
    <citation type="journal article" date="2011" name="PLoS ONE">
        <title>Genome sequence of a mesophilic hydrogenotrophic methanogen Methanocella paludicola, the first cultivated representative of the order Methanocellales.</title>
        <authorList>
            <person name="Sakai S."/>
            <person name="Takaki Y."/>
            <person name="Shimamura S."/>
            <person name="Sekine M."/>
            <person name="Tajima T."/>
            <person name="Kosugi H."/>
            <person name="Ichikawa N."/>
            <person name="Tasumi E."/>
            <person name="Hiraki A.T."/>
            <person name="Shimizu A."/>
            <person name="Kato Y."/>
            <person name="Nishiko R."/>
            <person name="Mori K."/>
            <person name="Fujita N."/>
            <person name="Imachi H."/>
            <person name="Takai K."/>
        </authorList>
    </citation>
    <scope>NUCLEOTIDE SEQUENCE [LARGE SCALE GENOMIC DNA]</scope>
    <source>
        <strain evidence="3">DSM 17711 / JCM 13418 / NBRC 101707 / SANAE</strain>
    </source>
</reference>
<dbReference type="SUPFAM" id="SSF48371">
    <property type="entry name" value="ARM repeat"/>
    <property type="match status" value="1"/>
</dbReference>
<name>D1Z0Z9_METPS</name>
<organism evidence="2 3">
    <name type="scientific">Methanocella paludicola (strain DSM 17711 / JCM 13418 / NBRC 101707 / SANAE)</name>
    <dbReference type="NCBI Taxonomy" id="304371"/>
    <lineage>
        <taxon>Archaea</taxon>
        <taxon>Methanobacteriati</taxon>
        <taxon>Methanobacteriota</taxon>
        <taxon>Stenosarchaea group</taxon>
        <taxon>Methanomicrobia</taxon>
        <taxon>Methanocellales</taxon>
        <taxon>Methanocellaceae</taxon>
        <taxon>Methanocella</taxon>
    </lineage>
</organism>
<dbReference type="KEGG" id="mpd:MCP_2299"/>
<dbReference type="STRING" id="304371.MCP_2299"/>
<dbReference type="eggNOG" id="arCOG08027">
    <property type="taxonomic scope" value="Archaea"/>
</dbReference>
<gene>
    <name evidence="2" type="ordered locus">MCP_2299</name>
</gene>
<dbReference type="InterPro" id="IPR016024">
    <property type="entry name" value="ARM-type_fold"/>
</dbReference>
<reference evidence="2 3" key="2">
    <citation type="journal article" date="2008" name="Int. J. Syst. Evol. Microbiol.">
        <title>Methanocella paludicola gen. nov., sp. nov., a methane-producing archaeon, the first isolate of the lineage 'Rice Cluster I', and proposal of the new archaeal order Methanocellales ord. nov.</title>
        <authorList>
            <person name="Sakai S."/>
            <person name="Imachi H."/>
            <person name="Hanada S."/>
            <person name="Ohashi A."/>
            <person name="Harada H."/>
            <person name="Kamagata Y."/>
        </authorList>
    </citation>
    <scope>NUCLEOTIDE SEQUENCE [LARGE SCALE GENOMIC DNA]</scope>
    <source>
        <strain evidence="3">DSM 17711 / JCM 13418 / NBRC 101707 / SANAE</strain>
    </source>
</reference>
<keyword evidence="3" id="KW-1185">Reference proteome</keyword>
<dbReference type="Proteomes" id="UP000001882">
    <property type="component" value="Chromosome"/>
</dbReference>
<dbReference type="InterPro" id="IPR011989">
    <property type="entry name" value="ARM-like"/>
</dbReference>
<evidence type="ECO:0000313" key="2">
    <source>
        <dbReference type="EMBL" id="BAI62371.1"/>
    </source>
</evidence>
<reference evidence="2 3" key="1">
    <citation type="journal article" date="2007" name="Appl. Environ. Microbiol.">
        <title>Isolation of key methanogens for global methane emission from rice paddy fields: a novel isolate affiliated with the clone cluster rice cluster I.</title>
        <authorList>
            <person name="Sakai S."/>
            <person name="Imachi H."/>
            <person name="Sekiguchi Y."/>
            <person name="Ohashi A."/>
            <person name="Harada H."/>
            <person name="Kamagata Y."/>
        </authorList>
    </citation>
    <scope>NUCLEOTIDE SEQUENCE [LARGE SCALE GENOMIC DNA]</scope>
    <source>
        <strain evidence="3">DSM 17711 / JCM 13418 / NBRC 101707 / SANAE</strain>
    </source>
</reference>
<dbReference type="OrthoDB" id="378958at2157"/>
<evidence type="ECO:0000256" key="1">
    <source>
        <dbReference type="SAM" id="MobiDB-lite"/>
    </source>
</evidence>
<dbReference type="GeneID" id="8682104"/>
<protein>
    <recommendedName>
        <fullName evidence="4">Condensin complex subunit 1 C-terminal domain-containing protein</fullName>
    </recommendedName>
</protein>
<dbReference type="InParanoid" id="D1Z0Z9"/>
<evidence type="ECO:0000313" key="3">
    <source>
        <dbReference type="Proteomes" id="UP000001882"/>
    </source>
</evidence>
<dbReference type="RefSeq" id="WP_012901045.1">
    <property type="nucleotide sequence ID" value="NC_013665.1"/>
</dbReference>
<dbReference type="AlphaFoldDB" id="D1Z0Z9"/>
<dbReference type="EMBL" id="AP011532">
    <property type="protein sequence ID" value="BAI62371.1"/>
    <property type="molecule type" value="Genomic_DNA"/>
</dbReference>